<dbReference type="InterPro" id="IPR051908">
    <property type="entry name" value="Ribosomal_N-acetyltransferase"/>
</dbReference>
<keyword evidence="4" id="KW-1185">Reference proteome</keyword>
<dbReference type="GO" id="GO:1990189">
    <property type="term" value="F:protein N-terminal-serine acetyltransferase activity"/>
    <property type="evidence" value="ECO:0007669"/>
    <property type="project" value="TreeGrafter"/>
</dbReference>
<keyword evidence="3" id="KW-0808">Transferase</keyword>
<organism evidence="3 4">
    <name type="scientific">Actinomadura soli</name>
    <dbReference type="NCBI Taxonomy" id="2508997"/>
    <lineage>
        <taxon>Bacteria</taxon>
        <taxon>Bacillati</taxon>
        <taxon>Actinomycetota</taxon>
        <taxon>Actinomycetes</taxon>
        <taxon>Streptosporangiales</taxon>
        <taxon>Thermomonosporaceae</taxon>
        <taxon>Actinomadura</taxon>
    </lineage>
</organism>
<dbReference type="Pfam" id="PF13302">
    <property type="entry name" value="Acetyltransf_3"/>
    <property type="match status" value="1"/>
</dbReference>
<dbReference type="CDD" id="cd04301">
    <property type="entry name" value="NAT_SF"/>
    <property type="match status" value="1"/>
</dbReference>
<evidence type="ECO:0000259" key="2">
    <source>
        <dbReference type="PROSITE" id="PS51186"/>
    </source>
</evidence>
<gene>
    <name evidence="3" type="ORF">ETD83_28705</name>
</gene>
<evidence type="ECO:0000313" key="3">
    <source>
        <dbReference type="EMBL" id="TMQ91914.1"/>
    </source>
</evidence>
<dbReference type="GO" id="GO:0008999">
    <property type="term" value="F:protein-N-terminal-alanine acetyltransferase activity"/>
    <property type="evidence" value="ECO:0007669"/>
    <property type="project" value="TreeGrafter"/>
</dbReference>
<dbReference type="RefSeq" id="WP_138648335.1">
    <property type="nucleotide sequence ID" value="NZ_VCKW01000181.1"/>
</dbReference>
<dbReference type="Gene3D" id="3.40.630.30">
    <property type="match status" value="1"/>
</dbReference>
<comment type="caution">
    <text evidence="3">The sequence shown here is derived from an EMBL/GenBank/DDBJ whole genome shotgun (WGS) entry which is preliminary data.</text>
</comment>
<accession>A0A5C4J4Y4</accession>
<proteinExistence type="predicted"/>
<evidence type="ECO:0000256" key="1">
    <source>
        <dbReference type="SAM" id="MobiDB-lite"/>
    </source>
</evidence>
<reference evidence="3 4" key="1">
    <citation type="submission" date="2019-05" db="EMBL/GenBank/DDBJ databases">
        <title>Draft genome sequence of Actinomadura sp. 14C53.</title>
        <authorList>
            <person name="Saricaoglu S."/>
            <person name="Isik K."/>
        </authorList>
    </citation>
    <scope>NUCLEOTIDE SEQUENCE [LARGE SCALE GENOMIC DNA]</scope>
    <source>
        <strain evidence="3 4">14C53</strain>
    </source>
</reference>
<dbReference type="EMBL" id="VCKW01000181">
    <property type="protein sequence ID" value="TMQ91914.1"/>
    <property type="molecule type" value="Genomic_DNA"/>
</dbReference>
<dbReference type="GO" id="GO:0005737">
    <property type="term" value="C:cytoplasm"/>
    <property type="evidence" value="ECO:0007669"/>
    <property type="project" value="TreeGrafter"/>
</dbReference>
<dbReference type="AlphaFoldDB" id="A0A5C4J4Y4"/>
<dbReference type="InterPro" id="IPR000182">
    <property type="entry name" value="GNAT_dom"/>
</dbReference>
<evidence type="ECO:0000313" key="4">
    <source>
        <dbReference type="Proteomes" id="UP000309174"/>
    </source>
</evidence>
<dbReference type="OrthoDB" id="5293267at2"/>
<protein>
    <submittedName>
        <fullName evidence="3">GNAT family N-acetyltransferase</fullName>
    </submittedName>
</protein>
<feature type="region of interest" description="Disordered" evidence="1">
    <location>
        <begin position="185"/>
        <end position="226"/>
    </location>
</feature>
<feature type="domain" description="N-acetyltransferase" evidence="2">
    <location>
        <begin position="15"/>
        <end position="172"/>
    </location>
</feature>
<sequence>MNAFEGTVRLEGERVVLRPFSLDDAPGLIEVIRAGEDFLPPSFPGVLEAEPIAWFLREGVHKVQRYGLGVHLAVTGRDTGDLLGTIGLFKVNWEHLTSEVGYGMRPSARGRGYATEALALVSEWALRDCGLFRVELRAMVTNHASIRVAEKTGFVREGVARGAEREDGVNRDMIVFSRVATDTPLPGAQVGSPGAQVGSGVLGAPRPRSGVASDRLDAQDEEGRSG</sequence>
<feature type="compositionally biased region" description="Basic and acidic residues" evidence="1">
    <location>
        <begin position="214"/>
        <end position="226"/>
    </location>
</feature>
<dbReference type="PANTHER" id="PTHR43441">
    <property type="entry name" value="RIBOSOMAL-PROTEIN-SERINE ACETYLTRANSFERASE"/>
    <property type="match status" value="1"/>
</dbReference>
<dbReference type="PANTHER" id="PTHR43441:SF10">
    <property type="entry name" value="ACETYLTRANSFERASE"/>
    <property type="match status" value="1"/>
</dbReference>
<dbReference type="PROSITE" id="PS51186">
    <property type="entry name" value="GNAT"/>
    <property type="match status" value="1"/>
</dbReference>
<dbReference type="Proteomes" id="UP000309174">
    <property type="component" value="Unassembled WGS sequence"/>
</dbReference>
<dbReference type="InterPro" id="IPR016181">
    <property type="entry name" value="Acyl_CoA_acyltransferase"/>
</dbReference>
<dbReference type="SUPFAM" id="SSF55729">
    <property type="entry name" value="Acyl-CoA N-acyltransferases (Nat)"/>
    <property type="match status" value="1"/>
</dbReference>
<name>A0A5C4J4Y4_9ACTN</name>